<evidence type="ECO:0000256" key="2">
    <source>
        <dbReference type="ARBA" id="ARBA00008520"/>
    </source>
</evidence>
<keyword evidence="8" id="KW-1185">Reference proteome</keyword>
<dbReference type="RefSeq" id="WP_012200282.1">
    <property type="nucleotide sequence ID" value="NC_010001.1"/>
</dbReference>
<organism evidence="7 8">
    <name type="scientific">Lachnoclostridium phytofermentans (strain ATCC 700394 / DSM 18823 / ISDg)</name>
    <name type="common">Clostridium phytofermentans</name>
    <dbReference type="NCBI Taxonomy" id="357809"/>
    <lineage>
        <taxon>Bacteria</taxon>
        <taxon>Bacillati</taxon>
        <taxon>Bacillota</taxon>
        <taxon>Clostridia</taxon>
        <taxon>Lachnospirales</taxon>
        <taxon>Lachnospiraceae</taxon>
    </lineage>
</organism>
<comment type="similarity">
    <text evidence="2">Belongs to the bacterial solute-binding protein 1 family.</text>
</comment>
<accession>A9KK56</accession>
<gene>
    <name evidence="7" type="ordered locus">Cphy_2265</name>
</gene>
<sequence precursor="true">MKKRMNKILALGLTVAMMFSIAGCNKNTDKPSDSDKTSTPTAEATKLPDNTPTVKPSGSGRAEYTADGKRIIKVGTWYEHYYTSDHNTIEDNPEVTDVELAQMQLDNMRAIEKKYNVEFRFVNLTWNGIIESINTSIMSGKPDVDIYETDLQFGAPAALSGYAMDISKFAASDSDVFKDQTVMSYLSFKGIDNNYLFRPVAKTSQLGGNPLSFNLDMIKQAGLVNPQDLYDRGEWTWDKFREYLIATTKDTNGDGSTDIYGYSGWWTVLLENLCMSNGTSIASGAKETLSSPATIEAMDFIYKMYNEDHTAAPWNQDDWNVNNQLYAQQKSCFFTGAAWIFKEFGISPDVGFEIACVPWPTGPSGSYEDNKMMKTAGNYYFIPNGVEDPELVYNVFYDWTNWYQGDTELRDDVEWFQNMMMTERNYNYLEMMGKREQFDMWGNLGLGDNFSMVPIMNGEKTAAQYAEETKNIVQEALDQYFK</sequence>
<dbReference type="AlphaFoldDB" id="A9KK56"/>
<dbReference type="Proteomes" id="UP000000370">
    <property type="component" value="Chromosome"/>
</dbReference>
<feature type="compositionally biased region" description="Polar residues" evidence="5">
    <location>
        <begin position="37"/>
        <end position="56"/>
    </location>
</feature>
<dbReference type="PROSITE" id="PS51257">
    <property type="entry name" value="PROKAR_LIPOPROTEIN"/>
    <property type="match status" value="1"/>
</dbReference>
<dbReference type="KEGG" id="cpy:Cphy_2265"/>
<dbReference type="SUPFAM" id="SSF53850">
    <property type="entry name" value="Periplasmic binding protein-like II"/>
    <property type="match status" value="1"/>
</dbReference>
<evidence type="ECO:0000256" key="1">
    <source>
        <dbReference type="ARBA" id="ARBA00004196"/>
    </source>
</evidence>
<evidence type="ECO:0000313" key="8">
    <source>
        <dbReference type="Proteomes" id="UP000000370"/>
    </source>
</evidence>
<comment type="subcellular location">
    <subcellularLocation>
        <location evidence="1">Cell envelope</location>
    </subcellularLocation>
</comment>
<evidence type="ECO:0000256" key="6">
    <source>
        <dbReference type="SAM" id="SignalP"/>
    </source>
</evidence>
<dbReference type="GO" id="GO:0030313">
    <property type="term" value="C:cell envelope"/>
    <property type="evidence" value="ECO:0007669"/>
    <property type="project" value="UniProtKB-SubCell"/>
</dbReference>
<keyword evidence="4 6" id="KW-0732">Signal</keyword>
<dbReference type="Gene3D" id="3.40.190.10">
    <property type="entry name" value="Periplasmic binding protein-like II"/>
    <property type="match status" value="1"/>
</dbReference>
<feature type="signal peptide" evidence="6">
    <location>
        <begin position="1"/>
        <end position="22"/>
    </location>
</feature>
<feature type="compositionally biased region" description="Basic and acidic residues" evidence="5">
    <location>
        <begin position="27"/>
        <end position="36"/>
    </location>
</feature>
<evidence type="ECO:0000256" key="4">
    <source>
        <dbReference type="ARBA" id="ARBA00022729"/>
    </source>
</evidence>
<feature type="region of interest" description="Disordered" evidence="5">
    <location>
        <begin position="26"/>
        <end position="62"/>
    </location>
</feature>
<dbReference type="STRING" id="357809.Cphy_2265"/>
<dbReference type="eggNOG" id="COG1653">
    <property type="taxonomic scope" value="Bacteria"/>
</dbReference>
<name>A9KK56_LACP7</name>
<reference evidence="8" key="1">
    <citation type="submission" date="2007-11" db="EMBL/GenBank/DDBJ databases">
        <title>Complete genome sequence of Clostridium phytofermentans ISDg.</title>
        <authorList>
            <person name="Leschine S.B."/>
            <person name="Warnick T.A."/>
            <person name="Blanchard J.L."/>
            <person name="Schnell D.J."/>
            <person name="Petit E.L."/>
            <person name="LaTouf W.G."/>
            <person name="Copeland A."/>
            <person name="Lucas S."/>
            <person name="Lapidus A."/>
            <person name="Barry K."/>
            <person name="Glavina del Rio T."/>
            <person name="Dalin E."/>
            <person name="Tice H."/>
            <person name="Pitluck S."/>
            <person name="Kiss H."/>
            <person name="Brettin T."/>
            <person name="Bruce D."/>
            <person name="Detter J.C."/>
            <person name="Han C."/>
            <person name="Kuske C."/>
            <person name="Schmutz J."/>
            <person name="Larimer F."/>
            <person name="Land M."/>
            <person name="Hauser L."/>
            <person name="Kyrpides N."/>
            <person name="Kim E.A."/>
            <person name="Richardson P."/>
        </authorList>
    </citation>
    <scope>NUCLEOTIDE SEQUENCE [LARGE SCALE GENOMIC DNA]</scope>
    <source>
        <strain evidence="8">ATCC 700394 / DSM 18823 / ISDg</strain>
    </source>
</reference>
<dbReference type="InterPro" id="IPR006059">
    <property type="entry name" value="SBP"/>
</dbReference>
<dbReference type="HOGENOM" id="CLU_591752_0_0_9"/>
<dbReference type="Pfam" id="PF01547">
    <property type="entry name" value="SBP_bac_1"/>
    <property type="match status" value="1"/>
</dbReference>
<proteinExistence type="inferred from homology"/>
<feature type="chain" id="PRO_5038507112" evidence="6">
    <location>
        <begin position="23"/>
        <end position="482"/>
    </location>
</feature>
<evidence type="ECO:0000313" key="7">
    <source>
        <dbReference type="EMBL" id="ABX42628.1"/>
    </source>
</evidence>
<evidence type="ECO:0000256" key="5">
    <source>
        <dbReference type="SAM" id="MobiDB-lite"/>
    </source>
</evidence>
<protein>
    <submittedName>
        <fullName evidence="7">Extracellular solute-binding protein family 1</fullName>
    </submittedName>
</protein>
<dbReference type="EMBL" id="CP000885">
    <property type="protein sequence ID" value="ABX42628.1"/>
    <property type="molecule type" value="Genomic_DNA"/>
</dbReference>
<dbReference type="PANTHER" id="PTHR43649">
    <property type="entry name" value="ARABINOSE-BINDING PROTEIN-RELATED"/>
    <property type="match status" value="1"/>
</dbReference>
<keyword evidence="3" id="KW-0813">Transport</keyword>
<dbReference type="InterPro" id="IPR050490">
    <property type="entry name" value="Bact_solute-bd_prot1"/>
</dbReference>
<dbReference type="OrthoDB" id="383937at2"/>
<evidence type="ECO:0000256" key="3">
    <source>
        <dbReference type="ARBA" id="ARBA00022448"/>
    </source>
</evidence>
<dbReference type="PANTHER" id="PTHR43649:SF31">
    <property type="entry name" value="SN-GLYCEROL-3-PHOSPHATE-BINDING PERIPLASMIC PROTEIN UGPB"/>
    <property type="match status" value="1"/>
</dbReference>